<keyword evidence="3" id="KW-1185">Reference proteome</keyword>
<gene>
    <name evidence="2" type="primary">10</name>
    <name evidence="2" type="ORF">AMIGO_10</name>
</gene>
<feature type="compositionally biased region" description="Basic residues" evidence="1">
    <location>
        <begin position="13"/>
        <end position="23"/>
    </location>
</feature>
<protein>
    <submittedName>
        <fullName evidence="2">Uncharacterized protein</fullName>
    </submittedName>
</protein>
<evidence type="ECO:0000313" key="2">
    <source>
        <dbReference type="EMBL" id="ALY08374.1"/>
    </source>
</evidence>
<dbReference type="GeneID" id="40079068"/>
<sequence>MYCSTSELDGTRRVCKTRGKKSPNKGENMGDVIDLSAARITRALETLQERRTADWARSGRMGDSRAYAERELLLSQLIGLRSTYNQYGYLPMFAEFFLQTIEVNLGLRSKAVWPNG</sequence>
<proteinExistence type="predicted"/>
<dbReference type="RefSeq" id="YP_009603198.1">
    <property type="nucleotide sequence ID" value="NC_041949.1"/>
</dbReference>
<accession>A0A0U4IC70</accession>
<dbReference type="Proteomes" id="UP000225890">
    <property type="component" value="Segment"/>
</dbReference>
<dbReference type="KEGG" id="vg:40079068"/>
<evidence type="ECO:0000313" key="3">
    <source>
        <dbReference type="Proteomes" id="UP000225890"/>
    </source>
</evidence>
<feature type="region of interest" description="Disordered" evidence="1">
    <location>
        <begin position="1"/>
        <end position="30"/>
    </location>
</feature>
<dbReference type="OrthoDB" id="39060at10239"/>
<evidence type="ECO:0000256" key="1">
    <source>
        <dbReference type="SAM" id="MobiDB-lite"/>
    </source>
</evidence>
<name>A0A0U4IC70_9CAUD</name>
<dbReference type="EMBL" id="KU160638">
    <property type="protein sequence ID" value="ALY08374.1"/>
    <property type="molecule type" value="Genomic_DNA"/>
</dbReference>
<organism evidence="2 3">
    <name type="scientific">Arthrobacter phage Amigo</name>
    <dbReference type="NCBI Taxonomy" id="1772291"/>
    <lineage>
        <taxon>Viruses</taxon>
        <taxon>Duplodnaviria</taxon>
        <taxon>Heunggongvirae</taxon>
        <taxon>Uroviricota</taxon>
        <taxon>Caudoviricetes</taxon>
        <taxon>Amigovirus</taxon>
        <taxon>Amigovirus amigo</taxon>
    </lineage>
</organism>
<reference evidence="2 3" key="1">
    <citation type="submission" date="2015-11" db="EMBL/GenBank/DDBJ databases">
        <authorList>
            <person name="Bagnasco F.G."/>
            <person name="Brynell Z.S."/>
            <person name="Burke S.O."/>
            <person name="Chimalakonda N.S."/>
            <person name="Connor J.A."/>
            <person name="Curtis K.N."/>
            <person name="Deaton B.M."/>
            <person name="Fahnestock A.K."/>
            <person name="Fratus C.R."/>
            <person name="Karstens A.W."/>
            <person name="Konde S.A."/>
            <person name="Lantz C.N."/>
            <person name="Lee S.M."/>
            <person name="Miller S.N."/>
            <person name="Minick J.E."/>
            <person name="Pruett K.M."/>
            <person name="Rose V.A."/>
            <person name="Schick A.M."/>
            <person name="Sells C.A."/>
            <person name="Sieker J.W."/>
            <person name="Thomas D.S."/>
            <person name="Warrad Y.M."/>
            <person name="Wyper J.F."/>
            <person name="Adair T.L."/>
            <person name="Gibbon B.C."/>
            <person name="Wu H."/>
            <person name="Jones W.S."/>
            <person name="Serrano M.G."/>
            <person name="Buck G."/>
            <person name="Lee V."/>
            <person name="Wang Y."/>
            <person name="Carvalho R."/>
            <person name="Voegtly L."/>
            <person name="Shi R."/>
            <person name="Duckworth R."/>
            <person name="Johnson A."/>
            <person name="Loviza R."/>
            <person name="Walstead R."/>
            <person name="Shah Z."/>
            <person name="Kiflezghi M."/>
            <person name="Wade K."/>
            <person name="Bradley K.W."/>
            <person name="Asai D.J."/>
            <person name="Bowman C.A."/>
            <person name="Russell D.A."/>
            <person name="Pope W.H."/>
            <person name="Jacobs-Sera D."/>
            <person name="Hendrix R.W."/>
            <person name="Hatfull G.F."/>
        </authorList>
    </citation>
    <scope>NUCLEOTIDE SEQUENCE [LARGE SCALE GENOMIC DNA]</scope>
</reference>